<organism evidence="1 2">
    <name type="scientific">Funneliformis mosseae</name>
    <name type="common">Endomycorrhizal fungus</name>
    <name type="synonym">Glomus mosseae</name>
    <dbReference type="NCBI Taxonomy" id="27381"/>
    <lineage>
        <taxon>Eukaryota</taxon>
        <taxon>Fungi</taxon>
        <taxon>Fungi incertae sedis</taxon>
        <taxon>Mucoromycota</taxon>
        <taxon>Glomeromycotina</taxon>
        <taxon>Glomeromycetes</taxon>
        <taxon>Glomerales</taxon>
        <taxon>Glomeraceae</taxon>
        <taxon>Funneliformis</taxon>
    </lineage>
</organism>
<sequence>MNDTDSCLVRNISCRPICQYSRRYGYFNKVFFIRKGSSEKLQMNVGNKQFYVVVKEYKPDL</sequence>
<keyword evidence="2" id="KW-1185">Reference proteome</keyword>
<dbReference type="Proteomes" id="UP000789375">
    <property type="component" value="Unassembled WGS sequence"/>
</dbReference>
<name>A0A9N9CKD3_FUNMO</name>
<gene>
    <name evidence="1" type="ORF">FMOSSE_LOCUS9237</name>
</gene>
<evidence type="ECO:0000313" key="2">
    <source>
        <dbReference type="Proteomes" id="UP000789375"/>
    </source>
</evidence>
<proteinExistence type="predicted"/>
<dbReference type="AlphaFoldDB" id="A0A9N9CKD3"/>
<evidence type="ECO:0000313" key="1">
    <source>
        <dbReference type="EMBL" id="CAG8606661.1"/>
    </source>
</evidence>
<protein>
    <submittedName>
        <fullName evidence="1">11971_t:CDS:1</fullName>
    </submittedName>
</protein>
<comment type="caution">
    <text evidence="1">The sequence shown here is derived from an EMBL/GenBank/DDBJ whole genome shotgun (WGS) entry which is preliminary data.</text>
</comment>
<dbReference type="EMBL" id="CAJVPP010002640">
    <property type="protein sequence ID" value="CAG8606661.1"/>
    <property type="molecule type" value="Genomic_DNA"/>
</dbReference>
<accession>A0A9N9CKD3</accession>
<reference evidence="1" key="1">
    <citation type="submission" date="2021-06" db="EMBL/GenBank/DDBJ databases">
        <authorList>
            <person name="Kallberg Y."/>
            <person name="Tangrot J."/>
            <person name="Rosling A."/>
        </authorList>
    </citation>
    <scope>NUCLEOTIDE SEQUENCE</scope>
    <source>
        <strain evidence="1">87-6 pot B 2015</strain>
    </source>
</reference>